<feature type="transmembrane region" description="Helical" evidence="1">
    <location>
        <begin position="45"/>
        <end position="75"/>
    </location>
</feature>
<accession>A0ABU2BGA6</accession>
<name>A0ABU2BGA6_9MICC</name>
<sequence length="231" mass="24687">METTTTRPGITFAVLLAVESAFALLAVLAHHAFTAEYGNVTDTALMGLVWGLTAGLSGVALIPVVVVGVIALIVARLRWMRLMAIAVPFLMLLGMLAVTPLALRQKIEVQLDSTPQYVSIDSSDPEAAEAAAAEIESQRIFDSIEHIGYFSGGGESGVGGCDRLFVISEDIDVLQHYRSVLPSTGWDVIEDDGRRLRAQRDGLAFEVMLCSGGGVVWAGKTADSFGRQCNF</sequence>
<proteinExistence type="predicted"/>
<dbReference type="RefSeq" id="WP_310288661.1">
    <property type="nucleotide sequence ID" value="NZ_BAAAWO010000001.1"/>
</dbReference>
<keyword evidence="1" id="KW-1133">Transmembrane helix</keyword>
<feature type="transmembrane region" description="Helical" evidence="1">
    <location>
        <begin position="12"/>
        <end position="33"/>
    </location>
</feature>
<dbReference type="Proteomes" id="UP001183817">
    <property type="component" value="Unassembled WGS sequence"/>
</dbReference>
<keyword evidence="1" id="KW-0472">Membrane</keyword>
<feature type="transmembrane region" description="Helical" evidence="1">
    <location>
        <begin position="82"/>
        <end position="103"/>
    </location>
</feature>
<evidence type="ECO:0000313" key="3">
    <source>
        <dbReference type="Proteomes" id="UP001183817"/>
    </source>
</evidence>
<evidence type="ECO:0000256" key="1">
    <source>
        <dbReference type="SAM" id="Phobius"/>
    </source>
</evidence>
<dbReference type="EMBL" id="JAVDYI010000001">
    <property type="protein sequence ID" value="MDR7357296.1"/>
    <property type="molecule type" value="Genomic_DNA"/>
</dbReference>
<reference evidence="2 3" key="1">
    <citation type="submission" date="2023-07" db="EMBL/GenBank/DDBJ databases">
        <title>Sequencing the genomes of 1000 actinobacteria strains.</title>
        <authorList>
            <person name="Klenk H.-P."/>
        </authorList>
    </citation>
    <scope>NUCLEOTIDE SEQUENCE [LARGE SCALE GENOMIC DNA]</scope>
    <source>
        <strain evidence="2 3">DSM 20167</strain>
    </source>
</reference>
<protein>
    <submittedName>
        <fullName evidence="2">Uncharacterized protein</fullName>
    </submittedName>
</protein>
<evidence type="ECO:0000313" key="2">
    <source>
        <dbReference type="EMBL" id="MDR7357296.1"/>
    </source>
</evidence>
<comment type="caution">
    <text evidence="2">The sequence shown here is derived from an EMBL/GenBank/DDBJ whole genome shotgun (WGS) entry which is preliminary data.</text>
</comment>
<organism evidence="2 3">
    <name type="scientific">Paeniglutamicibacter sulfureus</name>
    <dbReference type="NCBI Taxonomy" id="43666"/>
    <lineage>
        <taxon>Bacteria</taxon>
        <taxon>Bacillati</taxon>
        <taxon>Actinomycetota</taxon>
        <taxon>Actinomycetes</taxon>
        <taxon>Micrococcales</taxon>
        <taxon>Micrococcaceae</taxon>
        <taxon>Paeniglutamicibacter</taxon>
    </lineage>
</organism>
<keyword evidence="1" id="KW-0812">Transmembrane</keyword>
<keyword evidence="3" id="KW-1185">Reference proteome</keyword>
<gene>
    <name evidence="2" type="ORF">J2S64_000987</name>
</gene>